<dbReference type="EMBL" id="BMME01000001">
    <property type="protein sequence ID" value="GGK04746.1"/>
    <property type="molecule type" value="Genomic_DNA"/>
</dbReference>
<name>A0ABQ2EBI6_9GAMM</name>
<keyword evidence="3" id="KW-1185">Reference proteome</keyword>
<comment type="caution">
    <text evidence="2">The sequence shown here is derived from an EMBL/GenBank/DDBJ whole genome shotgun (WGS) entry which is preliminary data.</text>
</comment>
<accession>A0ABQ2EBI6</accession>
<dbReference type="RefSeq" id="WP_132984852.1">
    <property type="nucleotide sequence ID" value="NZ_BMME01000001.1"/>
</dbReference>
<organism evidence="2 3">
    <name type="scientific">Luteimonas terricola</name>
    <dbReference type="NCBI Taxonomy" id="645597"/>
    <lineage>
        <taxon>Bacteria</taxon>
        <taxon>Pseudomonadati</taxon>
        <taxon>Pseudomonadota</taxon>
        <taxon>Gammaproteobacteria</taxon>
        <taxon>Lysobacterales</taxon>
        <taxon>Lysobacteraceae</taxon>
        <taxon>Luteimonas</taxon>
    </lineage>
</organism>
<feature type="domain" description="DUF6531" evidence="1">
    <location>
        <begin position="97"/>
        <end position="188"/>
    </location>
</feature>
<proteinExistence type="predicted"/>
<dbReference type="Proteomes" id="UP000599009">
    <property type="component" value="Unassembled WGS sequence"/>
</dbReference>
<dbReference type="InterPro" id="IPR045351">
    <property type="entry name" value="DUF6531"/>
</dbReference>
<dbReference type="Pfam" id="PF20148">
    <property type="entry name" value="DUF6531"/>
    <property type="match status" value="1"/>
</dbReference>
<gene>
    <name evidence="2" type="ORF">GCM10011394_12310</name>
</gene>
<evidence type="ECO:0000313" key="3">
    <source>
        <dbReference type="Proteomes" id="UP000599009"/>
    </source>
</evidence>
<sequence>MWLEEGDACRRSLIVCVAAVAALIGYFPGEAQATTTLDPIVVKGVLPEQIGTLGGSWGVEIGGYQLQDGGFSGNTGQLEQLGDKDAGTRGCDKSVTGNPVVISTGNKTEPELDFDAGGLRLERVWNQHWDGVGIFGYHWLSSFDFKLSFGGSYENGPCYPINGEAECQTAASATIIWAHRPDGRKIRFLKQSEGVFFED</sequence>
<reference evidence="3" key="1">
    <citation type="journal article" date="2019" name="Int. J. Syst. Evol. Microbiol.">
        <title>The Global Catalogue of Microorganisms (GCM) 10K type strain sequencing project: providing services to taxonomists for standard genome sequencing and annotation.</title>
        <authorList>
            <consortium name="The Broad Institute Genomics Platform"/>
            <consortium name="The Broad Institute Genome Sequencing Center for Infectious Disease"/>
            <person name="Wu L."/>
            <person name="Ma J."/>
        </authorList>
    </citation>
    <scope>NUCLEOTIDE SEQUENCE [LARGE SCALE GENOMIC DNA]</scope>
    <source>
        <strain evidence="3">CGMCC 1.8985</strain>
    </source>
</reference>
<evidence type="ECO:0000259" key="1">
    <source>
        <dbReference type="Pfam" id="PF20148"/>
    </source>
</evidence>
<evidence type="ECO:0000313" key="2">
    <source>
        <dbReference type="EMBL" id="GGK04746.1"/>
    </source>
</evidence>
<protein>
    <recommendedName>
        <fullName evidence="1">DUF6531 domain-containing protein</fullName>
    </recommendedName>
</protein>